<evidence type="ECO:0000313" key="2">
    <source>
        <dbReference type="Proteomes" id="UP000267469"/>
    </source>
</evidence>
<organism evidence="1 2">
    <name type="scientific">Sinomicrobium pectinilyticum</name>
    <dbReference type="NCBI Taxonomy" id="1084421"/>
    <lineage>
        <taxon>Bacteria</taxon>
        <taxon>Pseudomonadati</taxon>
        <taxon>Bacteroidota</taxon>
        <taxon>Flavobacteriia</taxon>
        <taxon>Flavobacteriales</taxon>
        <taxon>Flavobacteriaceae</taxon>
        <taxon>Sinomicrobium</taxon>
    </lineage>
</organism>
<gene>
    <name evidence="1" type="ORF">ED312_14655</name>
</gene>
<accession>A0A3N0E792</accession>
<name>A0A3N0E792_SINP1</name>
<protein>
    <submittedName>
        <fullName evidence="1">Uncharacterized protein</fullName>
    </submittedName>
</protein>
<proteinExistence type="predicted"/>
<keyword evidence="2" id="KW-1185">Reference proteome</keyword>
<comment type="caution">
    <text evidence="1">The sequence shown here is derived from an EMBL/GenBank/DDBJ whole genome shotgun (WGS) entry which is preliminary data.</text>
</comment>
<reference evidence="1 2" key="1">
    <citation type="submission" date="2018-10" db="EMBL/GenBank/DDBJ databases">
        <title>Sinomicrobium pectinilyticum sp. nov., a pectinase-producing bacterium isolated from alkaline and saline soil, and emended description of the genus Sinomicrobium.</title>
        <authorList>
            <person name="Cheng B."/>
            <person name="Li C."/>
            <person name="Lai Q."/>
            <person name="Du M."/>
            <person name="Shao Z."/>
            <person name="Xu P."/>
            <person name="Yang C."/>
        </authorList>
    </citation>
    <scope>NUCLEOTIDE SEQUENCE [LARGE SCALE GENOMIC DNA]</scope>
    <source>
        <strain evidence="1 2">5DNS001</strain>
    </source>
</reference>
<sequence>MPEGERFIYKGVFWVGKLLIHVLSLGFKGFFDIVDTKSQFRGCSIYIKEKNQVHLISFWSSPLVL</sequence>
<dbReference type="Proteomes" id="UP000267469">
    <property type="component" value="Unassembled WGS sequence"/>
</dbReference>
<dbReference type="EMBL" id="RJTM01000102">
    <property type="protein sequence ID" value="RNL83721.1"/>
    <property type="molecule type" value="Genomic_DNA"/>
</dbReference>
<evidence type="ECO:0000313" key="1">
    <source>
        <dbReference type="EMBL" id="RNL83721.1"/>
    </source>
</evidence>
<dbReference type="AlphaFoldDB" id="A0A3N0E792"/>